<name>A0ABQ9IKF9_9NEOP</name>
<feature type="region of interest" description="Disordered" evidence="1">
    <location>
        <begin position="1"/>
        <end position="39"/>
    </location>
</feature>
<evidence type="ECO:0000313" key="3">
    <source>
        <dbReference type="Proteomes" id="UP001159363"/>
    </source>
</evidence>
<organism evidence="2 3">
    <name type="scientific">Dryococelus australis</name>
    <dbReference type="NCBI Taxonomy" id="614101"/>
    <lineage>
        <taxon>Eukaryota</taxon>
        <taxon>Metazoa</taxon>
        <taxon>Ecdysozoa</taxon>
        <taxon>Arthropoda</taxon>
        <taxon>Hexapoda</taxon>
        <taxon>Insecta</taxon>
        <taxon>Pterygota</taxon>
        <taxon>Neoptera</taxon>
        <taxon>Polyneoptera</taxon>
        <taxon>Phasmatodea</taxon>
        <taxon>Verophasmatodea</taxon>
        <taxon>Anareolatae</taxon>
        <taxon>Phasmatidae</taxon>
        <taxon>Eurycanthinae</taxon>
        <taxon>Dryococelus</taxon>
    </lineage>
</organism>
<protein>
    <submittedName>
        <fullName evidence="2">Uncharacterized protein</fullName>
    </submittedName>
</protein>
<comment type="caution">
    <text evidence="2">The sequence shown here is derived from an EMBL/GenBank/DDBJ whole genome shotgun (WGS) entry which is preliminary data.</text>
</comment>
<keyword evidence="3" id="KW-1185">Reference proteome</keyword>
<accession>A0ABQ9IKF9</accession>
<evidence type="ECO:0000256" key="1">
    <source>
        <dbReference type="SAM" id="MobiDB-lite"/>
    </source>
</evidence>
<dbReference type="EMBL" id="JARBHB010000001">
    <property type="protein sequence ID" value="KAJ8896318.1"/>
    <property type="molecule type" value="Genomic_DNA"/>
</dbReference>
<reference evidence="2 3" key="1">
    <citation type="submission" date="2023-02" db="EMBL/GenBank/DDBJ databases">
        <title>LHISI_Scaffold_Assembly.</title>
        <authorList>
            <person name="Stuart O.P."/>
            <person name="Cleave R."/>
            <person name="Magrath M.J.L."/>
            <person name="Mikheyev A.S."/>
        </authorList>
    </citation>
    <scope>NUCLEOTIDE SEQUENCE [LARGE SCALE GENOMIC DNA]</scope>
    <source>
        <strain evidence="2">Daus_M_001</strain>
        <tissue evidence="2">Leg muscle</tissue>
    </source>
</reference>
<sequence length="163" mass="18352">MWKITRQLRGKSKKVPTPAIKIPDGPIYNSKGKSNAIADSPNDFPQDRHFTTQTLHHLQQFLNQPVQTEPALTTEAEIMTTIKSLPKNKAPGQTRYQTKALIITISKQDKDPPDTQFGFRAKYSTIHPLITLVEDVALTFQTGQDAQENTKDKAYTLTTFLDV</sequence>
<proteinExistence type="predicted"/>
<evidence type="ECO:0000313" key="2">
    <source>
        <dbReference type="EMBL" id="KAJ8896318.1"/>
    </source>
</evidence>
<feature type="compositionally biased region" description="Basic residues" evidence="1">
    <location>
        <begin position="1"/>
        <end position="14"/>
    </location>
</feature>
<dbReference type="Proteomes" id="UP001159363">
    <property type="component" value="Chromosome 1"/>
</dbReference>
<gene>
    <name evidence="2" type="ORF">PR048_001662</name>
</gene>